<organism evidence="4">
    <name type="scientific">marine metagenome</name>
    <dbReference type="NCBI Taxonomy" id="408172"/>
    <lineage>
        <taxon>unclassified sequences</taxon>
        <taxon>metagenomes</taxon>
        <taxon>ecological metagenomes</taxon>
    </lineage>
</organism>
<keyword evidence="1" id="KW-0812">Transmembrane</keyword>
<reference evidence="4" key="1">
    <citation type="submission" date="2018-05" db="EMBL/GenBank/DDBJ databases">
        <authorList>
            <person name="Lanie J.A."/>
            <person name="Ng W.-L."/>
            <person name="Kazmierczak K.M."/>
            <person name="Andrzejewski T.M."/>
            <person name="Davidsen T.M."/>
            <person name="Wayne K.J."/>
            <person name="Tettelin H."/>
            <person name="Glass J.I."/>
            <person name="Rusch D."/>
            <person name="Podicherti R."/>
            <person name="Tsui H.-C.T."/>
            <person name="Winkler M.E."/>
        </authorList>
    </citation>
    <scope>NUCLEOTIDE SEQUENCE</scope>
</reference>
<evidence type="ECO:0000259" key="3">
    <source>
        <dbReference type="PROSITE" id="PS51468"/>
    </source>
</evidence>
<dbReference type="InterPro" id="IPR022440">
    <property type="entry name" value="CHP03788"/>
</dbReference>
<dbReference type="NCBIfam" id="TIGR03788">
    <property type="entry name" value="marine_srt_targ"/>
    <property type="match status" value="1"/>
</dbReference>
<evidence type="ECO:0008006" key="5">
    <source>
        <dbReference type="Google" id="ProtNLM"/>
    </source>
</evidence>
<dbReference type="PANTHER" id="PTHR45737:SF6">
    <property type="entry name" value="VON WILLEBRAND FACTOR A DOMAIN-CONTAINING PROTEIN 5A"/>
    <property type="match status" value="1"/>
</dbReference>
<sequence length="702" mass="78013">MINKSKRFSSVIISLIFITAVFPKPGDKKLVSFNAIHTGTLLQKSDDPDKFYELPRLDTNIGLKVDGMVVSATVDQMFVNNSSAPIEAIYVFPLPDKAAVYDIQMLVNDRLIQSHIQEKKAAKQTYEKAKSEGKRASLTEQERPNVFTNSVANILPGDTIIIRLKYVDYLEYSDGIFNLRFPMVVGPRYIPGDHPIGYNGKGWAFDTEQVLDGSRITPPVLEKTGNKISLKVDLNAGLELGEVWSPTHTLDIKNRGLGSRIIFLNKKHEVPNRDFVLSFRLLNADSANTALFTSRAGDDRYFMLMTVPPNEGEYERLPKEVIYILDISGSMSGVSIRQAKKAISQAIRALNSDDYFNVIAFNDEYDSIFPGPLPATINSKDKALRYIAHLDAQGGTEAQSALLAGMRQSGVSNAISMIFFITDGDVGNEDALIQNVNYSLNDARLFCIGIGSAPNSYLLRKVSKYGRGTFTYINSIEDVDQKIEGLLERIEKPILTDLEFFLKDDHDIYPNPIQDLYHDEPLVLFGRIHHTPSREHATLKGKMSDGTVEFPLSLDWGQASSAPAIPTLWARAKISELMDEYHLGNKTKKNEIIDLAIEHHLMTKFTSFVSVENQIVNPRSDLLAVAIPTDLPHGWNYDAIFGSPKIIPATFATNGNNGVQLASARTITLPQTGTNYPLIFLLGLLLLVIGTVLRLVGNMNQK</sequence>
<keyword evidence="1" id="KW-1133">Transmembrane helix</keyword>
<dbReference type="PROSITE" id="PS50234">
    <property type="entry name" value="VWFA"/>
    <property type="match status" value="1"/>
</dbReference>
<dbReference type="NCBIfam" id="TIGR01167">
    <property type="entry name" value="LPXTG_anchor"/>
    <property type="match status" value="1"/>
</dbReference>
<dbReference type="Pfam" id="PF13768">
    <property type="entry name" value="VWA_3"/>
    <property type="match status" value="1"/>
</dbReference>
<dbReference type="EMBL" id="UINC01007569">
    <property type="protein sequence ID" value="SVA34071.1"/>
    <property type="molecule type" value="Genomic_DNA"/>
</dbReference>
<dbReference type="SUPFAM" id="SSF53300">
    <property type="entry name" value="vWA-like"/>
    <property type="match status" value="1"/>
</dbReference>
<dbReference type="Pfam" id="PF08487">
    <property type="entry name" value="VIT"/>
    <property type="match status" value="1"/>
</dbReference>
<dbReference type="InterPro" id="IPR002035">
    <property type="entry name" value="VWF_A"/>
</dbReference>
<dbReference type="AlphaFoldDB" id="A0A381V286"/>
<gene>
    <name evidence="4" type="ORF">METZ01_LOCUS86925</name>
</gene>
<protein>
    <recommendedName>
        <fullName evidence="5">VWFA domain-containing protein</fullName>
    </recommendedName>
</protein>
<accession>A0A381V286</accession>
<dbReference type="PANTHER" id="PTHR45737">
    <property type="entry name" value="VON WILLEBRAND FACTOR A DOMAIN-CONTAINING PROTEIN 5A"/>
    <property type="match status" value="1"/>
</dbReference>
<feature type="domain" description="VWFA" evidence="2">
    <location>
        <begin position="320"/>
        <end position="490"/>
    </location>
</feature>
<dbReference type="Gene3D" id="3.40.50.410">
    <property type="entry name" value="von Willebrand factor, type A domain"/>
    <property type="match status" value="1"/>
</dbReference>
<evidence type="ECO:0000256" key="1">
    <source>
        <dbReference type="SAM" id="Phobius"/>
    </source>
</evidence>
<dbReference type="InterPro" id="IPR013694">
    <property type="entry name" value="VIT"/>
</dbReference>
<proteinExistence type="predicted"/>
<dbReference type="InterPro" id="IPR036465">
    <property type="entry name" value="vWFA_dom_sf"/>
</dbReference>
<evidence type="ECO:0000259" key="2">
    <source>
        <dbReference type="PROSITE" id="PS50234"/>
    </source>
</evidence>
<feature type="transmembrane region" description="Helical" evidence="1">
    <location>
        <begin position="676"/>
        <end position="696"/>
    </location>
</feature>
<feature type="domain" description="VIT" evidence="3">
    <location>
        <begin position="40"/>
        <end position="168"/>
    </location>
</feature>
<dbReference type="SMART" id="SM00609">
    <property type="entry name" value="VIT"/>
    <property type="match status" value="1"/>
</dbReference>
<keyword evidence="1" id="KW-0472">Membrane</keyword>
<evidence type="ECO:0000313" key="4">
    <source>
        <dbReference type="EMBL" id="SVA34071.1"/>
    </source>
</evidence>
<name>A0A381V286_9ZZZZ</name>
<dbReference type="PROSITE" id="PS51468">
    <property type="entry name" value="VIT"/>
    <property type="match status" value="1"/>
</dbReference>
<dbReference type="SMART" id="SM00327">
    <property type="entry name" value="VWA"/>
    <property type="match status" value="1"/>
</dbReference>